<evidence type="ECO:0000256" key="1">
    <source>
        <dbReference type="ARBA" id="ARBA00004651"/>
    </source>
</evidence>
<dbReference type="InterPro" id="IPR038377">
    <property type="entry name" value="Na/Glc_symporter_sf"/>
</dbReference>
<feature type="transmembrane region" description="Helical" evidence="12">
    <location>
        <begin position="66"/>
        <end position="87"/>
    </location>
</feature>
<keyword evidence="7 12" id="KW-1133">Transmembrane helix</keyword>
<evidence type="ECO:0000256" key="7">
    <source>
        <dbReference type="ARBA" id="ARBA00022989"/>
    </source>
</evidence>
<feature type="non-terminal residue" evidence="13">
    <location>
        <position position="1"/>
    </location>
</feature>
<dbReference type="PANTHER" id="PTHR48086:SF3">
    <property type="entry name" value="SODIUM_PROLINE SYMPORTER"/>
    <property type="match status" value="1"/>
</dbReference>
<proteinExistence type="inferred from homology"/>
<evidence type="ECO:0000256" key="4">
    <source>
        <dbReference type="ARBA" id="ARBA00022475"/>
    </source>
</evidence>
<dbReference type="PROSITE" id="PS50283">
    <property type="entry name" value="NA_SOLUT_SYMP_3"/>
    <property type="match status" value="1"/>
</dbReference>
<dbReference type="GO" id="GO:0005886">
    <property type="term" value="C:plasma membrane"/>
    <property type="evidence" value="ECO:0007669"/>
    <property type="project" value="UniProtKB-SubCell"/>
</dbReference>
<dbReference type="InterPro" id="IPR050277">
    <property type="entry name" value="Sodium:Solute_Symporter"/>
</dbReference>
<feature type="non-terminal residue" evidence="13">
    <location>
        <position position="198"/>
    </location>
</feature>
<evidence type="ECO:0000256" key="8">
    <source>
        <dbReference type="ARBA" id="ARBA00023053"/>
    </source>
</evidence>
<keyword evidence="8" id="KW-0915">Sodium</keyword>
<organism evidence="13">
    <name type="scientific">marine metagenome</name>
    <dbReference type="NCBI Taxonomy" id="408172"/>
    <lineage>
        <taxon>unclassified sequences</taxon>
        <taxon>metagenomes</taxon>
        <taxon>ecological metagenomes</taxon>
    </lineage>
</organism>
<evidence type="ECO:0000256" key="6">
    <source>
        <dbReference type="ARBA" id="ARBA00022847"/>
    </source>
</evidence>
<feature type="transmembrane region" description="Helical" evidence="12">
    <location>
        <begin position="151"/>
        <end position="172"/>
    </location>
</feature>
<comment type="similarity">
    <text evidence="2">Belongs to the sodium:solute symporter (SSF) (TC 2.A.21) family.</text>
</comment>
<evidence type="ECO:0000256" key="12">
    <source>
        <dbReference type="SAM" id="Phobius"/>
    </source>
</evidence>
<keyword evidence="10 12" id="KW-0472">Membrane</keyword>
<keyword evidence="11" id="KW-0739">Sodium transport</keyword>
<evidence type="ECO:0000256" key="5">
    <source>
        <dbReference type="ARBA" id="ARBA00022692"/>
    </source>
</evidence>
<evidence type="ECO:0000256" key="9">
    <source>
        <dbReference type="ARBA" id="ARBA00023065"/>
    </source>
</evidence>
<sequence>VTVIIAVLVVYLIVLLVLGAWGSKSSGSVAGYYVAEKQLPSWVIAFSSTSTGESAWLLLGLTGMGYAVGVHAFWVILGEFLGVLIAWKVVARPFKEYTDRYDSITVPDYLESRFHDVGHVMRVLSMVIIVSMVTAYTAAQLTASGKAFSSFLETSYSTGVWIGAAVILYYTSVGGFKAVAYSHLLQGILMLICLAVLP</sequence>
<evidence type="ECO:0000256" key="2">
    <source>
        <dbReference type="ARBA" id="ARBA00006434"/>
    </source>
</evidence>
<feature type="transmembrane region" description="Helical" evidence="12">
    <location>
        <begin position="119"/>
        <end position="139"/>
    </location>
</feature>
<name>A0A383CNN8_9ZZZZ</name>
<accession>A0A383CNN8</accession>
<evidence type="ECO:0000313" key="13">
    <source>
        <dbReference type="EMBL" id="SVE33741.1"/>
    </source>
</evidence>
<keyword evidence="4" id="KW-1003">Cell membrane</keyword>
<evidence type="ECO:0000256" key="11">
    <source>
        <dbReference type="ARBA" id="ARBA00023201"/>
    </source>
</evidence>
<dbReference type="Gene3D" id="1.20.1730.10">
    <property type="entry name" value="Sodium/glucose cotransporter"/>
    <property type="match status" value="1"/>
</dbReference>
<keyword evidence="3" id="KW-0813">Transport</keyword>
<dbReference type="AlphaFoldDB" id="A0A383CNN8"/>
<keyword evidence="9" id="KW-0406">Ion transport</keyword>
<dbReference type="PANTHER" id="PTHR48086">
    <property type="entry name" value="SODIUM/PROLINE SYMPORTER-RELATED"/>
    <property type="match status" value="1"/>
</dbReference>
<gene>
    <name evidence="13" type="ORF">METZ01_LOCUS486595</name>
</gene>
<evidence type="ECO:0000256" key="3">
    <source>
        <dbReference type="ARBA" id="ARBA00022448"/>
    </source>
</evidence>
<evidence type="ECO:0008006" key="14">
    <source>
        <dbReference type="Google" id="ProtNLM"/>
    </source>
</evidence>
<comment type="subcellular location">
    <subcellularLocation>
        <location evidence="1">Cell membrane</location>
        <topology evidence="1">Multi-pass membrane protein</topology>
    </subcellularLocation>
</comment>
<protein>
    <recommendedName>
        <fullName evidence="14">Sodium/proline symporter</fullName>
    </recommendedName>
</protein>
<dbReference type="InterPro" id="IPR001734">
    <property type="entry name" value="Na/solute_symporter"/>
</dbReference>
<dbReference type="GO" id="GO:0015293">
    <property type="term" value="F:symporter activity"/>
    <property type="evidence" value="ECO:0007669"/>
    <property type="project" value="UniProtKB-KW"/>
</dbReference>
<evidence type="ECO:0000256" key="10">
    <source>
        <dbReference type="ARBA" id="ARBA00023136"/>
    </source>
</evidence>
<dbReference type="Pfam" id="PF00474">
    <property type="entry name" value="SSF"/>
    <property type="match status" value="1"/>
</dbReference>
<keyword evidence="6" id="KW-0769">Symport</keyword>
<keyword evidence="5 12" id="KW-0812">Transmembrane</keyword>
<dbReference type="GO" id="GO:0006814">
    <property type="term" value="P:sodium ion transport"/>
    <property type="evidence" value="ECO:0007669"/>
    <property type="project" value="UniProtKB-KW"/>
</dbReference>
<reference evidence="13" key="1">
    <citation type="submission" date="2018-05" db="EMBL/GenBank/DDBJ databases">
        <authorList>
            <person name="Lanie J.A."/>
            <person name="Ng W.-L."/>
            <person name="Kazmierczak K.M."/>
            <person name="Andrzejewski T.M."/>
            <person name="Davidsen T.M."/>
            <person name="Wayne K.J."/>
            <person name="Tettelin H."/>
            <person name="Glass J.I."/>
            <person name="Rusch D."/>
            <person name="Podicherti R."/>
            <person name="Tsui H.-C.T."/>
            <person name="Winkler M.E."/>
        </authorList>
    </citation>
    <scope>NUCLEOTIDE SEQUENCE</scope>
</reference>
<dbReference type="EMBL" id="UINC01210324">
    <property type="protein sequence ID" value="SVE33741.1"/>
    <property type="molecule type" value="Genomic_DNA"/>
</dbReference>